<evidence type="ECO:0000256" key="1">
    <source>
        <dbReference type="SAM" id="Coils"/>
    </source>
</evidence>
<feature type="coiled-coil region" evidence="1">
    <location>
        <begin position="145"/>
        <end position="172"/>
    </location>
</feature>
<protein>
    <submittedName>
        <fullName evidence="3">Uncharacterized protein</fullName>
    </submittedName>
</protein>
<gene>
    <name evidence="3" type="ORF">FC36_GL002075</name>
</gene>
<evidence type="ECO:0000256" key="2">
    <source>
        <dbReference type="SAM" id="MobiDB-lite"/>
    </source>
</evidence>
<dbReference type="PATRIC" id="fig|1423740.3.peg.2250"/>
<dbReference type="RefSeq" id="WP_025021406.1">
    <property type="nucleotide sequence ID" value="NZ_AZFH01000048.1"/>
</dbReference>
<name>A0A0R1TQX3_9LACO</name>
<organism evidence="3 4">
    <name type="scientific">Ligilactobacillus equi DSM 15833 = JCM 10991</name>
    <dbReference type="NCBI Taxonomy" id="1423740"/>
    <lineage>
        <taxon>Bacteria</taxon>
        <taxon>Bacillati</taxon>
        <taxon>Bacillota</taxon>
        <taxon>Bacilli</taxon>
        <taxon>Lactobacillales</taxon>
        <taxon>Lactobacillaceae</taxon>
        <taxon>Ligilactobacillus</taxon>
    </lineage>
</organism>
<evidence type="ECO:0000313" key="3">
    <source>
        <dbReference type="EMBL" id="KRL80882.1"/>
    </source>
</evidence>
<feature type="compositionally biased region" description="Basic and acidic residues" evidence="2">
    <location>
        <begin position="270"/>
        <end position="280"/>
    </location>
</feature>
<dbReference type="EMBL" id="AZFH01000048">
    <property type="protein sequence ID" value="KRL80882.1"/>
    <property type="molecule type" value="Genomic_DNA"/>
</dbReference>
<sequence>MVRKQQSEERFLRDKLIQIAKIVGMNNVDIAKVLGLTPQKIGMVDINDNPPEINAFIEGIIFTYSKPDEDGMVSPTLKDLKENYTPEHYMKWVKNASDVSIRTERSRIYSVLRESNPEDKNFIVMLTSINALLLRELDIRKYTRLVKESATLKDAERRYDAKKRQLARELAENVETNRKKEIHAEKKAEKAKMESDKRIAALNELVAKREEEVSQKRKELAREIRNDRSALARVRAEVDKANSEQEELLTELEVTKAELKQIQTQIEMAKSKLEEQEKPSTGKRPAKRVKRRAKKTTTEKTEVKPIDESKKPIKVDNAVADAPNTVDFADYVFSKNKE</sequence>
<proteinExistence type="predicted"/>
<dbReference type="AlphaFoldDB" id="A0A0R1TQX3"/>
<feature type="compositionally biased region" description="Basic and acidic residues" evidence="2">
    <location>
        <begin position="296"/>
        <end position="308"/>
    </location>
</feature>
<comment type="caution">
    <text evidence="3">The sequence shown here is derived from an EMBL/GenBank/DDBJ whole genome shotgun (WGS) entry which is preliminary data.</text>
</comment>
<feature type="region of interest" description="Disordered" evidence="2">
    <location>
        <begin position="270"/>
        <end position="308"/>
    </location>
</feature>
<accession>A0A0R1TQX3</accession>
<evidence type="ECO:0000313" key="4">
    <source>
        <dbReference type="Proteomes" id="UP000051048"/>
    </source>
</evidence>
<dbReference type="Proteomes" id="UP000051048">
    <property type="component" value="Unassembled WGS sequence"/>
</dbReference>
<feature type="compositionally biased region" description="Basic residues" evidence="2">
    <location>
        <begin position="284"/>
        <end position="295"/>
    </location>
</feature>
<reference evidence="3 4" key="1">
    <citation type="journal article" date="2015" name="Genome Announc.">
        <title>Expanding the biotechnology potential of lactobacilli through comparative genomics of 213 strains and associated genera.</title>
        <authorList>
            <person name="Sun Z."/>
            <person name="Harris H.M."/>
            <person name="McCann A."/>
            <person name="Guo C."/>
            <person name="Argimon S."/>
            <person name="Zhang W."/>
            <person name="Yang X."/>
            <person name="Jeffery I.B."/>
            <person name="Cooney J.C."/>
            <person name="Kagawa T.F."/>
            <person name="Liu W."/>
            <person name="Song Y."/>
            <person name="Salvetti E."/>
            <person name="Wrobel A."/>
            <person name="Rasinkangas P."/>
            <person name="Parkhill J."/>
            <person name="Rea M.C."/>
            <person name="O'Sullivan O."/>
            <person name="Ritari J."/>
            <person name="Douillard F.P."/>
            <person name="Paul Ross R."/>
            <person name="Yang R."/>
            <person name="Briner A.E."/>
            <person name="Felis G.E."/>
            <person name="de Vos W.M."/>
            <person name="Barrangou R."/>
            <person name="Klaenhammer T.R."/>
            <person name="Caufield P.W."/>
            <person name="Cui Y."/>
            <person name="Zhang H."/>
            <person name="O'Toole P.W."/>
        </authorList>
    </citation>
    <scope>NUCLEOTIDE SEQUENCE [LARGE SCALE GENOMIC DNA]</scope>
    <source>
        <strain evidence="3 4">DSM 15833</strain>
    </source>
</reference>
<keyword evidence="1" id="KW-0175">Coiled coil</keyword>